<feature type="compositionally biased region" description="Polar residues" evidence="1">
    <location>
        <begin position="52"/>
        <end position="72"/>
    </location>
</feature>
<dbReference type="Proteomes" id="UP000183769">
    <property type="component" value="Unassembled WGS sequence"/>
</dbReference>
<dbReference type="AlphaFoldDB" id="A0A1I5SBZ3"/>
<accession>A0A1I5SBZ3</accession>
<evidence type="ECO:0000313" key="2">
    <source>
        <dbReference type="EMBL" id="SFP68047.1"/>
    </source>
</evidence>
<reference evidence="3" key="1">
    <citation type="submission" date="2016-10" db="EMBL/GenBank/DDBJ databases">
        <authorList>
            <person name="Varghese N."/>
            <person name="Submissions S."/>
        </authorList>
    </citation>
    <scope>NUCLEOTIDE SEQUENCE [LARGE SCALE GENOMIC DNA]</scope>
    <source>
        <strain evidence="3">CGMCC 1.10329</strain>
    </source>
</reference>
<evidence type="ECO:0000313" key="3">
    <source>
        <dbReference type="Proteomes" id="UP000183769"/>
    </source>
</evidence>
<evidence type="ECO:0000256" key="1">
    <source>
        <dbReference type="SAM" id="MobiDB-lite"/>
    </source>
</evidence>
<name>A0A1I5SBZ3_9EURY</name>
<sequence>MRRSTCLPGVLDGSQCLIAGRQANLVAADEGSMIWRTGAKGPLDAAHSLRVSSNPQTATQLGRSIRPSTTPFADNEGSHLPSLYGEKEVNYLTNLWDSITHVLARLADSEVGEIRAERAER</sequence>
<dbReference type="EMBL" id="FOXI01000006">
    <property type="protein sequence ID" value="SFP68047.1"/>
    <property type="molecule type" value="Genomic_DNA"/>
</dbReference>
<organism evidence="2 3">
    <name type="scientific">Halolamina pelagica</name>
    <dbReference type="NCBI Taxonomy" id="699431"/>
    <lineage>
        <taxon>Archaea</taxon>
        <taxon>Methanobacteriati</taxon>
        <taxon>Methanobacteriota</taxon>
        <taxon>Stenosarchaea group</taxon>
        <taxon>Halobacteria</taxon>
        <taxon>Halobacteriales</taxon>
        <taxon>Haloferacaceae</taxon>
    </lineage>
</organism>
<keyword evidence="3" id="KW-1185">Reference proteome</keyword>
<protein>
    <submittedName>
        <fullName evidence="2">Uncharacterized protein</fullName>
    </submittedName>
</protein>
<gene>
    <name evidence="2" type="ORF">SAMN05216277_10639</name>
</gene>
<proteinExistence type="predicted"/>
<feature type="region of interest" description="Disordered" evidence="1">
    <location>
        <begin position="52"/>
        <end position="79"/>
    </location>
</feature>